<dbReference type="Pfam" id="PF00583">
    <property type="entry name" value="Acetyltransf_1"/>
    <property type="match status" value="1"/>
</dbReference>
<dbReference type="GO" id="GO:0016747">
    <property type="term" value="F:acyltransferase activity, transferring groups other than amino-acyl groups"/>
    <property type="evidence" value="ECO:0007669"/>
    <property type="project" value="InterPro"/>
</dbReference>
<dbReference type="EMBL" id="JACCBB010000001">
    <property type="protein sequence ID" value="NYD23780.1"/>
    <property type="molecule type" value="Genomic_DNA"/>
</dbReference>
<dbReference type="Gene3D" id="3.40.630.30">
    <property type="match status" value="1"/>
</dbReference>
<proteinExistence type="predicted"/>
<dbReference type="InterPro" id="IPR016181">
    <property type="entry name" value="Acyl_CoA_acyltransferase"/>
</dbReference>
<dbReference type="RefSeq" id="WP_179753753.1">
    <property type="nucleotide sequence ID" value="NZ_BAAAGN010000003.1"/>
</dbReference>
<dbReference type="PROSITE" id="PS51186">
    <property type="entry name" value="GNAT"/>
    <property type="match status" value="1"/>
</dbReference>
<dbReference type="AlphaFoldDB" id="A0A7Y9J252"/>
<dbReference type="InterPro" id="IPR000182">
    <property type="entry name" value="GNAT_dom"/>
</dbReference>
<keyword evidence="3" id="KW-1185">Reference proteome</keyword>
<evidence type="ECO:0000259" key="1">
    <source>
        <dbReference type="PROSITE" id="PS51186"/>
    </source>
</evidence>
<feature type="domain" description="N-acetyltransferase" evidence="1">
    <location>
        <begin position="106"/>
        <end position="249"/>
    </location>
</feature>
<evidence type="ECO:0000313" key="3">
    <source>
        <dbReference type="Proteomes" id="UP000521922"/>
    </source>
</evidence>
<name>A0A7Y9J252_9ACTN</name>
<dbReference type="Proteomes" id="UP000521922">
    <property type="component" value="Unassembled WGS sequence"/>
</dbReference>
<comment type="caution">
    <text evidence="2">The sequence shown here is derived from an EMBL/GenBank/DDBJ whole genome shotgun (WGS) entry which is preliminary data.</text>
</comment>
<evidence type="ECO:0000313" key="2">
    <source>
        <dbReference type="EMBL" id="NYD23780.1"/>
    </source>
</evidence>
<dbReference type="SUPFAM" id="SSF55729">
    <property type="entry name" value="Acyl-CoA N-acyltransferases (Nat)"/>
    <property type="match status" value="1"/>
</dbReference>
<keyword evidence="2" id="KW-0808">Transferase</keyword>
<protein>
    <submittedName>
        <fullName evidence="2">Putative N-acetyltransferase YhbS</fullName>
    </submittedName>
</protein>
<reference evidence="2 3" key="1">
    <citation type="submission" date="2020-07" db="EMBL/GenBank/DDBJ databases">
        <title>Sequencing the genomes of 1000 actinobacteria strains.</title>
        <authorList>
            <person name="Klenk H.-P."/>
        </authorList>
    </citation>
    <scope>NUCLEOTIDE SEQUENCE [LARGE SCALE GENOMIC DNA]</scope>
    <source>
        <strain evidence="2 3">DSM 7487</strain>
    </source>
</reference>
<gene>
    <name evidence="2" type="ORF">BJ968_003320</name>
</gene>
<accession>A0A7Y9J252</accession>
<organism evidence="2 3">
    <name type="scientific">Kineococcus aurantiacus</name>
    <dbReference type="NCBI Taxonomy" id="37633"/>
    <lineage>
        <taxon>Bacteria</taxon>
        <taxon>Bacillati</taxon>
        <taxon>Actinomycetota</taxon>
        <taxon>Actinomycetes</taxon>
        <taxon>Kineosporiales</taxon>
        <taxon>Kineosporiaceae</taxon>
        <taxon>Kineococcus</taxon>
    </lineage>
</organism>
<sequence length="249" mass="25105">MPDLFTAHADAWAVLSGGRPGGAVARFPGVRAACSGTPAPQDNGADVVDPALADPQEVAAWFARRGTPWAWRVREGSGWGGELIVAQRLAQVDAAAFRPAGLPPGCTARVAGPADVEDLAAVDVAAFGGDRAAVRDRFAELVRTPGVELVLVTGAAGPLAAAYTVASDLDAGPAVLLGGVGVVPAARRRGLGAGLSSWALSRAFAAGARFAHLQPVDDAAARVYARLGFTPGPGLEVRAPGGTGARPRP</sequence>